<dbReference type="Proteomes" id="UP000325315">
    <property type="component" value="Unassembled WGS sequence"/>
</dbReference>
<dbReference type="AlphaFoldDB" id="A0A5B6W822"/>
<evidence type="ECO:0000259" key="1">
    <source>
        <dbReference type="Pfam" id="PF24626"/>
    </source>
</evidence>
<sequence>MVDKKRYFNPYPVEARVGQVAYKLILPPIAHIRSTFHVSPTEEAHWIKGEFICAPSSRV</sequence>
<proteinExistence type="predicted"/>
<name>A0A5B6W822_9ROSI</name>
<evidence type="ECO:0000313" key="3">
    <source>
        <dbReference type="Proteomes" id="UP000325315"/>
    </source>
</evidence>
<accession>A0A5B6W822</accession>
<reference evidence="2" key="1">
    <citation type="submission" date="2019-08" db="EMBL/GenBank/DDBJ databases">
        <authorList>
            <person name="Liu F."/>
        </authorList>
    </citation>
    <scope>NUCLEOTIDE SEQUENCE [LARGE SCALE GENOMIC DNA]</scope>
    <source>
        <strain evidence="2">PA1801</strain>
        <tissue evidence="2">Leaf</tissue>
    </source>
</reference>
<comment type="caution">
    <text evidence="2">The sequence shown here is derived from an EMBL/GenBank/DDBJ whole genome shotgun (WGS) entry which is preliminary data.</text>
</comment>
<organism evidence="2 3">
    <name type="scientific">Gossypium australe</name>
    <dbReference type="NCBI Taxonomy" id="47621"/>
    <lineage>
        <taxon>Eukaryota</taxon>
        <taxon>Viridiplantae</taxon>
        <taxon>Streptophyta</taxon>
        <taxon>Embryophyta</taxon>
        <taxon>Tracheophyta</taxon>
        <taxon>Spermatophyta</taxon>
        <taxon>Magnoliopsida</taxon>
        <taxon>eudicotyledons</taxon>
        <taxon>Gunneridae</taxon>
        <taxon>Pentapetalae</taxon>
        <taxon>rosids</taxon>
        <taxon>malvids</taxon>
        <taxon>Malvales</taxon>
        <taxon>Malvaceae</taxon>
        <taxon>Malvoideae</taxon>
        <taxon>Gossypium</taxon>
    </lineage>
</organism>
<dbReference type="EMBL" id="SMMG02000004">
    <property type="protein sequence ID" value="KAA3477257.1"/>
    <property type="molecule type" value="Genomic_DNA"/>
</dbReference>
<evidence type="ECO:0000313" key="2">
    <source>
        <dbReference type="EMBL" id="KAA3477257.1"/>
    </source>
</evidence>
<dbReference type="InterPro" id="IPR056924">
    <property type="entry name" value="SH3_Tf2-1"/>
</dbReference>
<gene>
    <name evidence="2" type="ORF">EPI10_011156</name>
</gene>
<dbReference type="Pfam" id="PF24626">
    <property type="entry name" value="SH3_Tf2-1"/>
    <property type="match status" value="1"/>
</dbReference>
<protein>
    <submittedName>
        <fullName evidence="2">Retrotransposable element Tf2</fullName>
    </submittedName>
</protein>
<keyword evidence="3" id="KW-1185">Reference proteome</keyword>
<feature type="domain" description="Tf2-1-like SH3-like" evidence="1">
    <location>
        <begin position="5"/>
        <end position="40"/>
    </location>
</feature>